<protein>
    <submittedName>
        <fullName evidence="1">Uncharacterized protein</fullName>
    </submittedName>
</protein>
<organism evidence="1 2">
    <name type="scientific">Sphaerochaeta halotolerans</name>
    <dbReference type="NCBI Taxonomy" id="2293840"/>
    <lineage>
        <taxon>Bacteria</taxon>
        <taxon>Pseudomonadati</taxon>
        <taxon>Spirochaetota</taxon>
        <taxon>Spirochaetia</taxon>
        <taxon>Spirochaetales</taxon>
        <taxon>Sphaerochaetaceae</taxon>
        <taxon>Sphaerochaeta</taxon>
    </lineage>
</organism>
<evidence type="ECO:0000313" key="2">
    <source>
        <dbReference type="Proteomes" id="UP000264002"/>
    </source>
</evidence>
<dbReference type="EMBL" id="QUWK01000001">
    <property type="protein sequence ID" value="RFU96121.1"/>
    <property type="molecule type" value="Genomic_DNA"/>
</dbReference>
<sequence length="61" mass="6904">MSYRYIDPFHLATKKVVGVPIPLMMAPTFVRFPPLSTKLERNAFNALAQLFDTLFSLAFLG</sequence>
<dbReference type="Proteomes" id="UP000264002">
    <property type="component" value="Unassembled WGS sequence"/>
</dbReference>
<gene>
    <name evidence="1" type="ORF">DYP60_00685</name>
</gene>
<accession>A0A372MK17</accession>
<keyword evidence="2" id="KW-1185">Reference proteome</keyword>
<dbReference type="AlphaFoldDB" id="A0A372MK17"/>
<evidence type="ECO:0000313" key="1">
    <source>
        <dbReference type="EMBL" id="RFU96121.1"/>
    </source>
</evidence>
<reference evidence="1 2" key="2">
    <citation type="submission" date="2018-09" db="EMBL/GenBank/DDBJ databases">
        <title>Genome of Sphaerochaeta halotolerans strain 4-11.</title>
        <authorList>
            <person name="Nazina T.N."/>
            <person name="Sokolova D.S."/>
        </authorList>
    </citation>
    <scope>NUCLEOTIDE SEQUENCE [LARGE SCALE GENOMIC DNA]</scope>
    <source>
        <strain evidence="1 2">4-11</strain>
    </source>
</reference>
<reference evidence="2" key="1">
    <citation type="submission" date="2018-08" db="EMBL/GenBank/DDBJ databases">
        <authorList>
            <person name="Grouzdev D.S."/>
            <person name="Krutkina M.S."/>
        </authorList>
    </citation>
    <scope>NUCLEOTIDE SEQUENCE [LARGE SCALE GENOMIC DNA]</scope>
    <source>
        <strain evidence="2">4-11</strain>
    </source>
</reference>
<proteinExistence type="predicted"/>
<name>A0A372MK17_9SPIR</name>
<comment type="caution">
    <text evidence="1">The sequence shown here is derived from an EMBL/GenBank/DDBJ whole genome shotgun (WGS) entry which is preliminary data.</text>
</comment>